<sequence>MSRSTNKPLRLQDPPYHPGLRTYPPLNYLGLRDALITGGFDSPRQDARTRTDTAGFSAIRLSVQHQQADAPLDLYKCIVLKIVLELPA</sequence>
<dbReference type="AlphaFoldDB" id="A0A0C3KEQ8"/>
<organism evidence="1 2">
    <name type="scientific">Tulasnella calospora MUT 4182</name>
    <dbReference type="NCBI Taxonomy" id="1051891"/>
    <lineage>
        <taxon>Eukaryota</taxon>
        <taxon>Fungi</taxon>
        <taxon>Dikarya</taxon>
        <taxon>Basidiomycota</taxon>
        <taxon>Agaricomycotina</taxon>
        <taxon>Agaricomycetes</taxon>
        <taxon>Cantharellales</taxon>
        <taxon>Tulasnellaceae</taxon>
        <taxon>Tulasnella</taxon>
    </lineage>
</organism>
<dbReference type="Proteomes" id="UP000054248">
    <property type="component" value="Unassembled WGS sequence"/>
</dbReference>
<accession>A0A0C3KEQ8</accession>
<keyword evidence="2" id="KW-1185">Reference proteome</keyword>
<name>A0A0C3KEQ8_9AGAM</name>
<proteinExistence type="predicted"/>
<evidence type="ECO:0000313" key="2">
    <source>
        <dbReference type="Proteomes" id="UP000054248"/>
    </source>
</evidence>
<dbReference type="HOGENOM" id="CLU_2470726_0_0_1"/>
<reference evidence="1 2" key="1">
    <citation type="submission" date="2014-04" db="EMBL/GenBank/DDBJ databases">
        <authorList>
            <consortium name="DOE Joint Genome Institute"/>
            <person name="Kuo A."/>
            <person name="Girlanda M."/>
            <person name="Perotto S."/>
            <person name="Kohler A."/>
            <person name="Nagy L.G."/>
            <person name="Floudas D."/>
            <person name="Copeland A."/>
            <person name="Barry K.W."/>
            <person name="Cichocki N."/>
            <person name="Veneault-Fourrey C."/>
            <person name="LaButti K."/>
            <person name="Lindquist E.A."/>
            <person name="Lipzen A."/>
            <person name="Lundell T."/>
            <person name="Morin E."/>
            <person name="Murat C."/>
            <person name="Sun H."/>
            <person name="Tunlid A."/>
            <person name="Henrissat B."/>
            <person name="Grigoriev I.V."/>
            <person name="Hibbett D.S."/>
            <person name="Martin F."/>
            <person name="Nordberg H.P."/>
            <person name="Cantor M.N."/>
            <person name="Hua S.X."/>
        </authorList>
    </citation>
    <scope>NUCLEOTIDE SEQUENCE [LARGE SCALE GENOMIC DNA]</scope>
    <source>
        <strain evidence="1 2">MUT 4182</strain>
    </source>
</reference>
<reference evidence="2" key="2">
    <citation type="submission" date="2015-01" db="EMBL/GenBank/DDBJ databases">
        <title>Evolutionary Origins and Diversification of the Mycorrhizal Mutualists.</title>
        <authorList>
            <consortium name="DOE Joint Genome Institute"/>
            <consortium name="Mycorrhizal Genomics Consortium"/>
            <person name="Kohler A."/>
            <person name="Kuo A."/>
            <person name="Nagy L.G."/>
            <person name="Floudas D."/>
            <person name="Copeland A."/>
            <person name="Barry K.W."/>
            <person name="Cichocki N."/>
            <person name="Veneault-Fourrey C."/>
            <person name="LaButti K."/>
            <person name="Lindquist E.A."/>
            <person name="Lipzen A."/>
            <person name="Lundell T."/>
            <person name="Morin E."/>
            <person name="Murat C."/>
            <person name="Riley R."/>
            <person name="Ohm R."/>
            <person name="Sun H."/>
            <person name="Tunlid A."/>
            <person name="Henrissat B."/>
            <person name="Grigoriev I.V."/>
            <person name="Hibbett D.S."/>
            <person name="Martin F."/>
        </authorList>
    </citation>
    <scope>NUCLEOTIDE SEQUENCE [LARGE SCALE GENOMIC DNA]</scope>
    <source>
        <strain evidence="2">MUT 4182</strain>
    </source>
</reference>
<protein>
    <submittedName>
        <fullName evidence="1">Uncharacterized protein</fullName>
    </submittedName>
</protein>
<gene>
    <name evidence="1" type="ORF">M407DRAFT_30414</name>
</gene>
<dbReference type="EMBL" id="KN823196">
    <property type="protein sequence ID" value="KIO19928.1"/>
    <property type="molecule type" value="Genomic_DNA"/>
</dbReference>
<evidence type="ECO:0000313" key="1">
    <source>
        <dbReference type="EMBL" id="KIO19928.1"/>
    </source>
</evidence>